<dbReference type="GO" id="GO:0140662">
    <property type="term" value="F:ATP-dependent protein folding chaperone"/>
    <property type="evidence" value="ECO:0007669"/>
    <property type="project" value="InterPro"/>
</dbReference>
<gene>
    <name evidence="7" type="ORF">FHX50_002162</name>
</gene>
<evidence type="ECO:0000256" key="5">
    <source>
        <dbReference type="PIRSR" id="PIRSR002583-1"/>
    </source>
</evidence>
<evidence type="ECO:0000256" key="4">
    <source>
        <dbReference type="ARBA" id="ARBA00023186"/>
    </source>
</evidence>
<dbReference type="InterPro" id="IPR001404">
    <property type="entry name" value="Hsp90_fam"/>
</dbReference>
<keyword evidence="4" id="KW-0143">Chaperone</keyword>
<dbReference type="GO" id="GO:0005524">
    <property type="term" value="F:ATP binding"/>
    <property type="evidence" value="ECO:0007669"/>
    <property type="project" value="UniProtKB-KW"/>
</dbReference>
<feature type="binding site" evidence="5">
    <location>
        <position position="87"/>
    </location>
    <ligand>
        <name>ATP</name>
        <dbReference type="ChEBI" id="CHEBI:30616"/>
    </ligand>
</feature>
<dbReference type="SUPFAM" id="SSF55874">
    <property type="entry name" value="ATPase domain of HSP90 chaperone/DNA topoisomerase II/histidine kinase"/>
    <property type="match status" value="1"/>
</dbReference>
<evidence type="ECO:0000256" key="6">
    <source>
        <dbReference type="SAM" id="MobiDB-lite"/>
    </source>
</evidence>
<evidence type="ECO:0000256" key="3">
    <source>
        <dbReference type="ARBA" id="ARBA00022840"/>
    </source>
</evidence>
<dbReference type="InterPro" id="IPR020568">
    <property type="entry name" value="Ribosomal_Su5_D2-typ_SF"/>
</dbReference>
<comment type="caution">
    <text evidence="7">The sequence shown here is derived from an EMBL/GenBank/DDBJ whole genome shotgun (WGS) entry which is preliminary data.</text>
</comment>
<evidence type="ECO:0000256" key="1">
    <source>
        <dbReference type="ARBA" id="ARBA00008239"/>
    </source>
</evidence>
<dbReference type="AlphaFoldDB" id="A0A839QYI4"/>
<dbReference type="PANTHER" id="PTHR11528">
    <property type="entry name" value="HEAT SHOCK PROTEIN 90 FAMILY MEMBER"/>
    <property type="match status" value="1"/>
</dbReference>
<dbReference type="RefSeq" id="WP_183377184.1">
    <property type="nucleotide sequence ID" value="NZ_CBCSFZ010000034.1"/>
</dbReference>
<reference evidence="7 8" key="1">
    <citation type="submission" date="2020-08" db="EMBL/GenBank/DDBJ databases">
        <title>Sequencing the genomes of 1000 actinobacteria strains.</title>
        <authorList>
            <person name="Klenk H.-P."/>
        </authorList>
    </citation>
    <scope>NUCLEOTIDE SEQUENCE [LARGE SCALE GENOMIC DNA]</scope>
    <source>
        <strain evidence="7 8">DSM 23040</strain>
    </source>
</reference>
<evidence type="ECO:0000256" key="2">
    <source>
        <dbReference type="ARBA" id="ARBA00022741"/>
    </source>
</evidence>
<dbReference type="InterPro" id="IPR036890">
    <property type="entry name" value="HATPase_C_sf"/>
</dbReference>
<dbReference type="InterPro" id="IPR020575">
    <property type="entry name" value="Hsp90_N"/>
</dbReference>
<keyword evidence="2 5" id="KW-0547">Nucleotide-binding</keyword>
<feature type="binding site" evidence="5">
    <location>
        <position position="44"/>
    </location>
    <ligand>
        <name>ATP</name>
        <dbReference type="ChEBI" id="CHEBI:30616"/>
    </ligand>
</feature>
<dbReference type="PRINTS" id="PR00775">
    <property type="entry name" value="HEATSHOCK90"/>
</dbReference>
<comment type="similarity">
    <text evidence="1">Belongs to the heat shock protein 90 family.</text>
</comment>
<dbReference type="EMBL" id="JACHWP010000014">
    <property type="protein sequence ID" value="MBB3023859.1"/>
    <property type="molecule type" value="Genomic_DNA"/>
</dbReference>
<name>A0A839QYI4_9MICO</name>
<dbReference type="Gene3D" id="3.30.565.10">
    <property type="entry name" value="Histidine kinase-like ATPase, C-terminal domain"/>
    <property type="match status" value="1"/>
</dbReference>
<organism evidence="7 8">
    <name type="scientific">Helcobacillus massiliensis</name>
    <dbReference type="NCBI Taxonomy" id="521392"/>
    <lineage>
        <taxon>Bacteria</taxon>
        <taxon>Bacillati</taxon>
        <taxon>Actinomycetota</taxon>
        <taxon>Actinomycetes</taxon>
        <taxon>Micrococcales</taxon>
        <taxon>Dermabacteraceae</taxon>
        <taxon>Helcobacillus</taxon>
    </lineage>
</organism>
<feature type="region of interest" description="Disordered" evidence="6">
    <location>
        <begin position="647"/>
        <end position="667"/>
    </location>
</feature>
<keyword evidence="3 5" id="KW-0067">ATP-binding</keyword>
<feature type="binding site" evidence="5">
    <location>
        <position position="40"/>
    </location>
    <ligand>
        <name>ATP</name>
        <dbReference type="ChEBI" id="CHEBI:30616"/>
    </ligand>
</feature>
<dbReference type="GO" id="GO:0051082">
    <property type="term" value="F:unfolded protein binding"/>
    <property type="evidence" value="ECO:0007669"/>
    <property type="project" value="InterPro"/>
</dbReference>
<feature type="binding site" evidence="5">
    <location>
        <position position="178"/>
    </location>
    <ligand>
        <name>ATP</name>
        <dbReference type="ChEBI" id="CHEBI:30616"/>
    </ligand>
</feature>
<keyword evidence="8" id="KW-1185">Reference proteome</keyword>
<evidence type="ECO:0000313" key="8">
    <source>
        <dbReference type="Proteomes" id="UP000568050"/>
    </source>
</evidence>
<feature type="binding site" evidence="5">
    <location>
        <position position="92"/>
    </location>
    <ligand>
        <name>ATP</name>
        <dbReference type="ChEBI" id="CHEBI:30616"/>
    </ligand>
</feature>
<dbReference type="NCBIfam" id="NF010683">
    <property type="entry name" value="PRK14083.1"/>
    <property type="match status" value="1"/>
</dbReference>
<dbReference type="PIRSF" id="PIRSF002583">
    <property type="entry name" value="Hsp90"/>
    <property type="match status" value="1"/>
</dbReference>
<dbReference type="GO" id="GO:0016887">
    <property type="term" value="F:ATP hydrolysis activity"/>
    <property type="evidence" value="ECO:0007669"/>
    <property type="project" value="InterPro"/>
</dbReference>
<dbReference type="Proteomes" id="UP000568050">
    <property type="component" value="Unassembled WGS sequence"/>
</dbReference>
<proteinExistence type="inferred from homology"/>
<dbReference type="SUPFAM" id="SSF54211">
    <property type="entry name" value="Ribosomal protein S5 domain 2-like"/>
    <property type="match status" value="1"/>
</dbReference>
<dbReference type="Gene3D" id="3.30.230.80">
    <property type="match status" value="1"/>
</dbReference>
<accession>A0A839QYI4</accession>
<sequence length="667" mass="72906">MDPDLTPSPDQSHPFQVDLRAVVELLSTNIYSHPSVFVRELIQNGRDAIAARVDAARVGETDPFSEEDGLITITPSGTDSPELTVHDNGAGMQHEEMAQLLATVGRSSKRDLLEAPRRDRLGQFGIGLLSCFMVSDEIVVETRPARGGSASRWVGRTDGTFTISRLSDSEGDQLPVGTTVRLSPREDRRDLTQYRQVWELAVRFAEFLPVRVRVDGPRGTESQVNRDAMFDRGIAGGLSAAGPAGDPVMAFTETDELNRLMQYGTELLGVQPLAVIPLEIEEAGTRGTAFVLPFAPSPGARQATRAYLGGILVGDSVPDLLPEWAFFTRVVLNSTGLTPTASREGFIQNAAFAAVKRGIADQLRAWVVDLAQNNRLGLTAFLEVHDLPLRSLAQHDEELARIILPHLTFETSAGRMLLSDLVRTSPQVRYAGSIQEFRQMAGVLSPSEPVINAGYVYDEQLMPMIERVFPHVTAQRLDVRDVIAQLAEVIGPEAEQARHLERAAQEALTDLDCTVQVRTFRPLEVNALYVVDPDILRSMELRRLEEETDGFWGDLMRDMSPPAESAEQIAAEDAATLVLNWASPLVRVLASSEDDVVVSRTIRMLYVQAMLVGQNPLRRADRAVLNESLSDMVALSTSVLRSDISAADFTDAPGDDDAPGPASGPTK</sequence>
<protein>
    <submittedName>
        <fullName evidence="7">Molecular chaperone HtpG</fullName>
    </submittedName>
</protein>
<dbReference type="Pfam" id="PF13589">
    <property type="entry name" value="HATPase_c_3"/>
    <property type="match status" value="1"/>
</dbReference>
<evidence type="ECO:0000313" key="7">
    <source>
        <dbReference type="EMBL" id="MBB3023859.1"/>
    </source>
</evidence>